<dbReference type="InterPro" id="IPR013725">
    <property type="entry name" value="DNA_replication_fac_RFC1_C"/>
</dbReference>
<dbReference type="SUPFAM" id="SSF52113">
    <property type="entry name" value="BRCT domain"/>
    <property type="match status" value="1"/>
</dbReference>
<evidence type="ECO:0000256" key="4">
    <source>
        <dbReference type="ARBA" id="ARBA00022553"/>
    </source>
</evidence>
<dbReference type="SUPFAM" id="SSF52540">
    <property type="entry name" value="P-loop containing nucleoside triphosphate hydrolases"/>
    <property type="match status" value="1"/>
</dbReference>
<evidence type="ECO:0000256" key="11">
    <source>
        <dbReference type="SAM" id="MobiDB-lite"/>
    </source>
</evidence>
<dbReference type="AlphaFoldDB" id="A0A4S2N4P9"/>
<dbReference type="SUPFAM" id="SSF48019">
    <property type="entry name" value="post-AAA+ oligomerization domain-like"/>
    <property type="match status" value="1"/>
</dbReference>
<comment type="similarity">
    <text evidence="2 10">Belongs to the activator 1 large subunit family.</text>
</comment>
<evidence type="ECO:0000256" key="10">
    <source>
        <dbReference type="PIRNR" id="PIRNR036578"/>
    </source>
</evidence>
<dbReference type="FunFam" id="3.40.50.10190:FF:000001">
    <property type="entry name" value="Replication factor C subunit 1"/>
    <property type="match status" value="1"/>
</dbReference>
<dbReference type="Gene3D" id="3.40.50.10190">
    <property type="entry name" value="BRCT domain"/>
    <property type="match status" value="1"/>
</dbReference>
<organism evidence="13 14">
    <name type="scientific">Ascodesmis nigricans</name>
    <dbReference type="NCBI Taxonomy" id="341454"/>
    <lineage>
        <taxon>Eukaryota</taxon>
        <taxon>Fungi</taxon>
        <taxon>Dikarya</taxon>
        <taxon>Ascomycota</taxon>
        <taxon>Pezizomycotina</taxon>
        <taxon>Pezizomycetes</taxon>
        <taxon>Pezizales</taxon>
        <taxon>Ascodesmidaceae</taxon>
        <taxon>Ascodesmis</taxon>
    </lineage>
</organism>
<evidence type="ECO:0000256" key="3">
    <source>
        <dbReference type="ARBA" id="ARBA00020401"/>
    </source>
</evidence>
<dbReference type="OrthoDB" id="446168at2759"/>
<comment type="subcellular location">
    <subcellularLocation>
        <location evidence="1 10">Nucleus</location>
    </subcellularLocation>
</comment>
<feature type="region of interest" description="Disordered" evidence="11">
    <location>
        <begin position="1"/>
        <end position="85"/>
    </location>
</feature>
<dbReference type="FunFam" id="3.40.50.300:FF:000395">
    <property type="entry name" value="Replication factor C subunit 1"/>
    <property type="match status" value="1"/>
</dbReference>
<dbReference type="InterPro" id="IPR027417">
    <property type="entry name" value="P-loop_NTPase"/>
</dbReference>
<reference evidence="13 14" key="1">
    <citation type="submission" date="2019-04" db="EMBL/GenBank/DDBJ databases">
        <title>Comparative genomics and transcriptomics to analyze fruiting body development in filamentous ascomycetes.</title>
        <authorList>
            <consortium name="DOE Joint Genome Institute"/>
            <person name="Lutkenhaus R."/>
            <person name="Traeger S."/>
            <person name="Breuer J."/>
            <person name="Kuo A."/>
            <person name="Lipzen A."/>
            <person name="Pangilinan J."/>
            <person name="Dilworth D."/>
            <person name="Sandor L."/>
            <person name="Poggeler S."/>
            <person name="Barry K."/>
            <person name="Grigoriev I.V."/>
            <person name="Nowrousian M."/>
        </authorList>
    </citation>
    <scope>NUCLEOTIDE SEQUENCE [LARGE SCALE GENOMIC DNA]</scope>
    <source>
        <strain evidence="13 14">CBS 389.68</strain>
    </source>
</reference>
<evidence type="ECO:0000256" key="2">
    <source>
        <dbReference type="ARBA" id="ARBA00006116"/>
    </source>
</evidence>
<dbReference type="InterPro" id="IPR001357">
    <property type="entry name" value="BRCT_dom"/>
</dbReference>
<dbReference type="CDD" id="cd18140">
    <property type="entry name" value="HLD_clamp_RFC"/>
    <property type="match status" value="1"/>
</dbReference>
<dbReference type="SMART" id="SM00382">
    <property type="entry name" value="AAA"/>
    <property type="match status" value="1"/>
</dbReference>
<feature type="compositionally biased region" description="Low complexity" evidence="11">
    <location>
        <begin position="172"/>
        <end position="181"/>
    </location>
</feature>
<dbReference type="Pfam" id="PF25361">
    <property type="entry name" value="AAA_lid_RFC1"/>
    <property type="match status" value="1"/>
</dbReference>
<feature type="compositionally biased region" description="Low complexity" evidence="11">
    <location>
        <begin position="59"/>
        <end position="69"/>
    </location>
</feature>
<dbReference type="EMBL" id="ML220113">
    <property type="protein sequence ID" value="TGZ84076.1"/>
    <property type="molecule type" value="Genomic_DNA"/>
</dbReference>
<gene>
    <name evidence="13" type="ORF">EX30DRAFT_98067</name>
</gene>
<name>A0A4S2N4P9_9PEZI</name>
<keyword evidence="4" id="KW-0597">Phosphoprotein</keyword>
<dbReference type="GO" id="GO:0005634">
    <property type="term" value="C:nucleus"/>
    <property type="evidence" value="ECO:0007669"/>
    <property type="project" value="UniProtKB-SubCell"/>
</dbReference>
<feature type="region of interest" description="Disordered" evidence="11">
    <location>
        <begin position="948"/>
        <end position="1009"/>
    </location>
</feature>
<dbReference type="GO" id="GO:0016887">
    <property type="term" value="F:ATP hydrolysis activity"/>
    <property type="evidence" value="ECO:0007669"/>
    <property type="project" value="InterPro"/>
</dbReference>
<dbReference type="Pfam" id="PF00004">
    <property type="entry name" value="AAA"/>
    <property type="match status" value="1"/>
</dbReference>
<evidence type="ECO:0000256" key="8">
    <source>
        <dbReference type="ARBA" id="ARBA00023125"/>
    </source>
</evidence>
<feature type="region of interest" description="Disordered" evidence="11">
    <location>
        <begin position="381"/>
        <end position="426"/>
    </location>
</feature>
<dbReference type="GO" id="GO:0006281">
    <property type="term" value="P:DNA repair"/>
    <property type="evidence" value="ECO:0007669"/>
    <property type="project" value="InterPro"/>
</dbReference>
<evidence type="ECO:0000313" key="14">
    <source>
        <dbReference type="Proteomes" id="UP000298138"/>
    </source>
</evidence>
<dbReference type="PIRSF" id="PIRSF036578">
    <property type="entry name" value="RFC1"/>
    <property type="match status" value="1"/>
</dbReference>
<dbReference type="InParanoid" id="A0A4S2N4P9"/>
<keyword evidence="5 10" id="KW-0235">DNA replication</keyword>
<dbReference type="FunFam" id="1.20.272.10:FF:000005">
    <property type="entry name" value="Replication factor C subunit 1"/>
    <property type="match status" value="1"/>
</dbReference>
<dbReference type="InterPro" id="IPR003593">
    <property type="entry name" value="AAA+_ATPase"/>
</dbReference>
<accession>A0A4S2N4P9</accession>
<keyword evidence="7 10" id="KW-0067">ATP-binding</keyword>
<dbReference type="PANTHER" id="PTHR23389">
    <property type="entry name" value="CHROMOSOME TRANSMISSION FIDELITY FACTOR 18"/>
    <property type="match status" value="1"/>
</dbReference>
<feature type="compositionally biased region" description="Basic residues" evidence="11">
    <location>
        <begin position="976"/>
        <end position="985"/>
    </location>
</feature>
<dbReference type="InterPro" id="IPR047854">
    <property type="entry name" value="RFC_lid"/>
</dbReference>
<feature type="compositionally biased region" description="Basic and acidic residues" evidence="11">
    <location>
        <begin position="381"/>
        <end position="403"/>
    </location>
</feature>
<dbReference type="GO" id="GO:0005663">
    <property type="term" value="C:DNA replication factor C complex"/>
    <property type="evidence" value="ECO:0007669"/>
    <property type="project" value="InterPro"/>
</dbReference>
<dbReference type="STRING" id="341454.A0A4S2N4P9"/>
<dbReference type="InterPro" id="IPR003959">
    <property type="entry name" value="ATPase_AAA_core"/>
</dbReference>
<dbReference type="Pfam" id="PF08519">
    <property type="entry name" value="RFC1"/>
    <property type="match status" value="1"/>
</dbReference>
<dbReference type="SMART" id="SM00292">
    <property type="entry name" value="BRCT"/>
    <property type="match status" value="1"/>
</dbReference>
<evidence type="ECO:0000259" key="12">
    <source>
        <dbReference type="PROSITE" id="PS50172"/>
    </source>
</evidence>
<feature type="compositionally biased region" description="Low complexity" evidence="11">
    <location>
        <begin position="993"/>
        <end position="1009"/>
    </location>
</feature>
<feature type="region of interest" description="Disordered" evidence="11">
    <location>
        <begin position="98"/>
        <end position="227"/>
    </location>
</feature>
<dbReference type="InterPro" id="IPR012178">
    <property type="entry name" value="RFC1"/>
</dbReference>
<dbReference type="GO" id="GO:0005524">
    <property type="term" value="F:ATP binding"/>
    <property type="evidence" value="ECO:0007669"/>
    <property type="project" value="UniProtKB-UniRule"/>
</dbReference>
<dbReference type="Pfam" id="PF00533">
    <property type="entry name" value="BRCT"/>
    <property type="match status" value="1"/>
</dbReference>
<feature type="domain" description="BRCT" evidence="12">
    <location>
        <begin position="273"/>
        <end position="351"/>
    </location>
</feature>
<feature type="compositionally biased region" description="Polar residues" evidence="11">
    <location>
        <begin position="408"/>
        <end position="426"/>
    </location>
</feature>
<evidence type="ECO:0000256" key="1">
    <source>
        <dbReference type="ARBA" id="ARBA00004123"/>
    </source>
</evidence>
<feature type="compositionally biased region" description="Acidic residues" evidence="11">
    <location>
        <begin position="948"/>
        <end position="967"/>
    </location>
</feature>
<protein>
    <recommendedName>
        <fullName evidence="3 10">Replication factor C subunit 1</fullName>
    </recommendedName>
</protein>
<keyword evidence="14" id="KW-1185">Reference proteome</keyword>
<evidence type="ECO:0000313" key="13">
    <source>
        <dbReference type="EMBL" id="TGZ84076.1"/>
    </source>
</evidence>
<evidence type="ECO:0000256" key="5">
    <source>
        <dbReference type="ARBA" id="ARBA00022705"/>
    </source>
</evidence>
<dbReference type="InterPro" id="IPR008921">
    <property type="entry name" value="DNA_pol3_clamp-load_cplx_C"/>
</dbReference>
<dbReference type="PROSITE" id="PS50172">
    <property type="entry name" value="BRCT"/>
    <property type="match status" value="1"/>
</dbReference>
<dbReference type="CDD" id="cd00009">
    <property type="entry name" value="AAA"/>
    <property type="match status" value="1"/>
</dbReference>
<dbReference type="Gene3D" id="1.10.8.60">
    <property type="match status" value="1"/>
</dbReference>
<dbReference type="FunCoup" id="A0A4S2N4P9">
    <property type="interactions" value="1022"/>
</dbReference>
<dbReference type="GO" id="GO:0003677">
    <property type="term" value="F:DNA binding"/>
    <property type="evidence" value="ECO:0007669"/>
    <property type="project" value="UniProtKB-KW"/>
</dbReference>
<keyword evidence="8" id="KW-0238">DNA-binding</keyword>
<evidence type="ECO:0000256" key="7">
    <source>
        <dbReference type="ARBA" id="ARBA00022840"/>
    </source>
</evidence>
<dbReference type="FunFam" id="1.10.8.60:FF:000021">
    <property type="entry name" value="Replication factor C subunit 1"/>
    <property type="match status" value="1"/>
</dbReference>
<dbReference type="Gene3D" id="1.20.272.10">
    <property type="match status" value="1"/>
</dbReference>
<evidence type="ECO:0000256" key="6">
    <source>
        <dbReference type="ARBA" id="ARBA00022741"/>
    </source>
</evidence>
<evidence type="ECO:0000256" key="9">
    <source>
        <dbReference type="ARBA" id="ARBA00023242"/>
    </source>
</evidence>
<sequence length="1009" mass="110700">MPADIRSFFAPKNAGNSSSQSKSAPAPTPAASARKAAAKKRRVVDSDDDDDEPPKKAAVKATAANVAKPKTSKKAPVEEKTTTSSYFVSSNKNKIIRSAPVKEPKAKVVKTPAKKPVHVIEDDGNDEADDIFAEAYGKADDDYKEEPEDDDMDDFVAPDNSEGEARPEKSKATPAKKTTAVTKKRKSLLSDDEDHEPPKKVAAKKAATSDKKPRRAPAKKAAESAPDHSFDYIPSIALPDVQKEEGKKFNPYAAQANRAAAETSIQARDPPVGAENCLAGLTFVFTGVLDGLSREDGQQLVKRYGGKVQTAPSSKTKFVVLGVDAGPKKIEVIKKHNLKAIDVDGLFKLIETLPANGGSSDAAKAHAEKIAKEEEAIRRQVKEMEEAEKKQEAERRAKAKADAARGLTQPTTSAASQTPRSTQTAPAFNAELWTVKYAPTQLRDICGNKGQVEKLQGWLHSWAKRREEKFTKRGADGMGGYRAVMIHGPPGIGKTTAAHLVARLEGYDVLEYNASDTRSKKLMEETMRGVLDNSSIMGFFAPDGKKVDTSKKKLVLVMDEVDGMSAGDRGGVGQLAALCKKTSIPIICICNERNQPKMKPFDAVCFNMPFRRPDANMIRSRIKTIAFKEKLDIPMQAVDALVEGTRADIRQIVNMLSTYKTTSASMSFDQSRDFAKQWEKHVVFKPWDISSKLLGYEMFGQNSKKTLNEKLELYFNDHEFSYLMIQENYLKVNPAGASGASHPKERLLKTLELAENAAASISDGDLADALIHGQQQHWSLMPTHGMLSTVIPAKYMHGSFAGYGPGGNSFTSWMGNNSKQGKLGRYVKEIQSHIRLRTSGDRHEVRQQYLPRLHSMLVRRLEKDGKDSLDDIIDTMDEYFLTKDDWDYIVELGVGPMAETTVNIPTASKTAFTRIYNQRSHPMPFIKASNVAATKAAKKEVPDIEDAIIESEDEGPPEPVVDEDEELDLSKDKYVKQAKPKKAAAKGKEKTAPGKATKGNTTAAKGKKK</sequence>
<dbReference type="GO" id="GO:0003689">
    <property type="term" value="F:DNA clamp loader activity"/>
    <property type="evidence" value="ECO:0007669"/>
    <property type="project" value="UniProtKB-UniRule"/>
</dbReference>
<feature type="compositionally biased region" description="Acidic residues" evidence="11">
    <location>
        <begin position="122"/>
        <end position="132"/>
    </location>
</feature>
<dbReference type="PANTHER" id="PTHR23389:SF6">
    <property type="entry name" value="REPLICATION FACTOR C SUBUNIT 1"/>
    <property type="match status" value="1"/>
</dbReference>
<dbReference type="GO" id="GO:0006271">
    <property type="term" value="P:DNA strand elongation involved in DNA replication"/>
    <property type="evidence" value="ECO:0007669"/>
    <property type="project" value="UniProtKB-ARBA"/>
</dbReference>
<dbReference type="Proteomes" id="UP000298138">
    <property type="component" value="Unassembled WGS sequence"/>
</dbReference>
<feature type="compositionally biased region" description="Low complexity" evidence="11">
    <location>
        <begin position="17"/>
        <end position="35"/>
    </location>
</feature>
<proteinExistence type="inferred from homology"/>
<dbReference type="Gene3D" id="3.40.50.300">
    <property type="entry name" value="P-loop containing nucleotide triphosphate hydrolases"/>
    <property type="match status" value="1"/>
</dbReference>
<feature type="compositionally biased region" description="Acidic residues" evidence="11">
    <location>
        <begin position="142"/>
        <end position="156"/>
    </location>
</feature>
<dbReference type="InterPro" id="IPR036420">
    <property type="entry name" value="BRCT_dom_sf"/>
</dbReference>
<keyword evidence="6 10" id="KW-0547">Nucleotide-binding</keyword>
<keyword evidence="9 10" id="KW-0539">Nucleus</keyword>